<evidence type="ECO:0000256" key="1">
    <source>
        <dbReference type="ARBA" id="ARBA00022729"/>
    </source>
</evidence>
<dbReference type="EMBL" id="JAVDPW010000003">
    <property type="protein sequence ID" value="MDR6289540.1"/>
    <property type="molecule type" value="Genomic_DNA"/>
</dbReference>
<organism evidence="2 3">
    <name type="scientific">Inquilinus ginsengisoli</name>
    <dbReference type="NCBI Taxonomy" id="363840"/>
    <lineage>
        <taxon>Bacteria</taxon>
        <taxon>Pseudomonadati</taxon>
        <taxon>Pseudomonadota</taxon>
        <taxon>Alphaproteobacteria</taxon>
        <taxon>Rhodospirillales</taxon>
        <taxon>Rhodospirillaceae</taxon>
        <taxon>Inquilinus</taxon>
    </lineage>
</organism>
<dbReference type="RefSeq" id="WP_309793824.1">
    <property type="nucleotide sequence ID" value="NZ_JAVDPW010000003.1"/>
</dbReference>
<sequence>MIRWLGRLAALLVAAILLLAMQWNTPYYERKTDPIPVYGQIGDTVTARKFTVRLETVQFARQLRFTAYGKEVVRDTSGLWAVVTATVAARSESTLVYEADWEGPTGLRYSLSDRLSGVKSLLSGATLQPGLPRRGWFIFEIREDQARGATFVAPKIGLTRLDSIVRIGLGSGGGSLPILDSLDLDRTPGMIE</sequence>
<evidence type="ECO:0000313" key="3">
    <source>
        <dbReference type="Proteomes" id="UP001262410"/>
    </source>
</evidence>
<gene>
    <name evidence="2" type="ORF">E9232_002055</name>
</gene>
<comment type="caution">
    <text evidence="2">The sequence shown here is derived from an EMBL/GenBank/DDBJ whole genome shotgun (WGS) entry which is preliminary data.</text>
</comment>
<dbReference type="InterPro" id="IPR029050">
    <property type="entry name" value="Immunoprotect_excell_Ig-like"/>
</dbReference>
<dbReference type="Gene3D" id="2.60.40.1240">
    <property type="match status" value="1"/>
</dbReference>
<keyword evidence="3" id="KW-1185">Reference proteome</keyword>
<protein>
    <recommendedName>
        <fullName evidence="4">DUF4390 domain-containing protein</fullName>
    </recommendedName>
</protein>
<proteinExistence type="predicted"/>
<reference evidence="2 3" key="1">
    <citation type="submission" date="2023-07" db="EMBL/GenBank/DDBJ databases">
        <title>Sorghum-associated microbial communities from plants grown in Nebraska, USA.</title>
        <authorList>
            <person name="Schachtman D."/>
        </authorList>
    </citation>
    <scope>NUCLEOTIDE SEQUENCE [LARGE SCALE GENOMIC DNA]</scope>
    <source>
        <strain evidence="2 3">584</strain>
    </source>
</reference>
<evidence type="ECO:0008006" key="4">
    <source>
        <dbReference type="Google" id="ProtNLM"/>
    </source>
</evidence>
<accession>A0ABU1JLP4</accession>
<dbReference type="Proteomes" id="UP001262410">
    <property type="component" value="Unassembled WGS sequence"/>
</dbReference>
<name>A0ABU1JLP4_9PROT</name>
<keyword evidence="1" id="KW-0732">Signal</keyword>
<evidence type="ECO:0000313" key="2">
    <source>
        <dbReference type="EMBL" id="MDR6289540.1"/>
    </source>
</evidence>